<dbReference type="SUPFAM" id="SSF53335">
    <property type="entry name" value="S-adenosyl-L-methionine-dependent methyltransferases"/>
    <property type="match status" value="1"/>
</dbReference>
<proteinExistence type="predicted"/>
<dbReference type="EMBL" id="JBIGIC010000004">
    <property type="protein sequence ID" value="MFG6487014.1"/>
    <property type="molecule type" value="Genomic_DNA"/>
</dbReference>
<dbReference type="GO" id="GO:0008168">
    <property type="term" value="F:methyltransferase activity"/>
    <property type="evidence" value="ECO:0007669"/>
    <property type="project" value="UniProtKB-KW"/>
</dbReference>
<dbReference type="CDD" id="cd02440">
    <property type="entry name" value="AdoMet_MTases"/>
    <property type="match status" value="1"/>
</dbReference>
<dbReference type="InterPro" id="IPR013216">
    <property type="entry name" value="Methyltransf_11"/>
</dbReference>
<dbReference type="PANTHER" id="PTHR43591:SF24">
    <property type="entry name" value="2-METHOXY-6-POLYPRENYL-1,4-BENZOQUINOL METHYLASE, MITOCHONDRIAL"/>
    <property type="match status" value="1"/>
</dbReference>
<accession>A0ABW7HB46</accession>
<dbReference type="Pfam" id="PF08241">
    <property type="entry name" value="Methyltransf_11"/>
    <property type="match status" value="1"/>
</dbReference>
<dbReference type="Proteomes" id="UP001606134">
    <property type="component" value="Unassembled WGS sequence"/>
</dbReference>
<reference evidence="2 3" key="1">
    <citation type="submission" date="2024-08" db="EMBL/GenBank/DDBJ databases">
        <authorList>
            <person name="Lu H."/>
        </authorList>
    </citation>
    <scope>NUCLEOTIDE SEQUENCE [LARGE SCALE GENOMIC DNA]</scope>
    <source>
        <strain evidence="2 3">BYS78W</strain>
    </source>
</reference>
<evidence type="ECO:0000259" key="1">
    <source>
        <dbReference type="Pfam" id="PF08241"/>
    </source>
</evidence>
<evidence type="ECO:0000313" key="2">
    <source>
        <dbReference type="EMBL" id="MFG6487014.1"/>
    </source>
</evidence>
<keyword evidence="2" id="KW-0489">Methyltransferase</keyword>
<sequence length="270" mass="28752">MDVADRGFTGSIPQLYERYMVPLIFEPFAADLAARAAALQPGAVLEIAAGTGVLTRHLAAGLPPASSLIASDLNAGMLDMAATLETARPVEWRLADAMDLPFADASFDLVACQFGAMFFPDRPHAYGEIRRVLKPGGFFLFNVWDHIDCNELAATVTAALAEAFPDDPPRFMARTPHGYHDIGQLRADLAAGGFEREADIVTLPLRACAESPSGPALGYCQGTPLRGEIEARAPGRLPELTARVAQAIGDRFGVGAIDTLIQAHVVIVGR</sequence>
<feature type="domain" description="Methyltransferase type 11" evidence="1">
    <location>
        <begin position="45"/>
        <end position="141"/>
    </location>
</feature>
<dbReference type="GO" id="GO:0032259">
    <property type="term" value="P:methylation"/>
    <property type="evidence" value="ECO:0007669"/>
    <property type="project" value="UniProtKB-KW"/>
</dbReference>
<keyword evidence="2" id="KW-0808">Transferase</keyword>
<dbReference type="RefSeq" id="WP_394409016.1">
    <property type="nucleotide sequence ID" value="NZ_JBIGIC010000004.1"/>
</dbReference>
<dbReference type="PANTHER" id="PTHR43591">
    <property type="entry name" value="METHYLTRANSFERASE"/>
    <property type="match status" value="1"/>
</dbReference>
<organism evidence="2 3">
    <name type="scientific">Pelomonas candidula</name>
    <dbReference type="NCBI Taxonomy" id="3299025"/>
    <lineage>
        <taxon>Bacteria</taxon>
        <taxon>Pseudomonadati</taxon>
        <taxon>Pseudomonadota</taxon>
        <taxon>Betaproteobacteria</taxon>
        <taxon>Burkholderiales</taxon>
        <taxon>Sphaerotilaceae</taxon>
        <taxon>Roseateles</taxon>
    </lineage>
</organism>
<protein>
    <submittedName>
        <fullName evidence="2">Class I SAM-dependent methyltransferase</fullName>
        <ecNumber evidence="2">2.1.1.-</ecNumber>
    </submittedName>
</protein>
<dbReference type="EC" id="2.1.1.-" evidence="2"/>
<evidence type="ECO:0000313" key="3">
    <source>
        <dbReference type="Proteomes" id="UP001606134"/>
    </source>
</evidence>
<keyword evidence="3" id="KW-1185">Reference proteome</keyword>
<comment type="caution">
    <text evidence="2">The sequence shown here is derived from an EMBL/GenBank/DDBJ whole genome shotgun (WGS) entry which is preliminary data.</text>
</comment>
<name>A0ABW7HB46_9BURK</name>
<dbReference type="InterPro" id="IPR029063">
    <property type="entry name" value="SAM-dependent_MTases_sf"/>
</dbReference>
<gene>
    <name evidence="2" type="ORF">ACG04R_10045</name>
</gene>
<dbReference type="Gene3D" id="3.40.50.150">
    <property type="entry name" value="Vaccinia Virus protein VP39"/>
    <property type="match status" value="1"/>
</dbReference>